<gene>
    <name evidence="2" type="ORF">JRJ22_23905</name>
</gene>
<name>A0ABX7L7S0_9BACL</name>
<keyword evidence="1" id="KW-1133">Transmembrane helix</keyword>
<dbReference type="Proteomes" id="UP000663452">
    <property type="component" value="Chromosome"/>
</dbReference>
<reference evidence="2 3" key="1">
    <citation type="submission" date="2021-02" db="EMBL/GenBank/DDBJ databases">
        <title>Paenibacillus tianjinensis sp. nov.</title>
        <authorList>
            <person name="Liu H."/>
        </authorList>
    </citation>
    <scope>NUCLEOTIDE SEQUENCE [LARGE SCALE GENOMIC DNA]</scope>
    <source>
        <strain evidence="2 3">TB2019</strain>
    </source>
</reference>
<dbReference type="EMBL" id="CP070969">
    <property type="protein sequence ID" value="QSF44228.1"/>
    <property type="molecule type" value="Genomic_DNA"/>
</dbReference>
<accession>A0ABX7L7S0</accession>
<organism evidence="2 3">
    <name type="scientific">Paenibacillus tianjinensis</name>
    <dbReference type="NCBI Taxonomy" id="2810347"/>
    <lineage>
        <taxon>Bacteria</taxon>
        <taxon>Bacillati</taxon>
        <taxon>Bacillota</taxon>
        <taxon>Bacilli</taxon>
        <taxon>Bacillales</taxon>
        <taxon>Paenibacillaceae</taxon>
        <taxon>Paenibacillus</taxon>
    </lineage>
</organism>
<proteinExistence type="predicted"/>
<dbReference type="RefSeq" id="WP_206101819.1">
    <property type="nucleotide sequence ID" value="NZ_CP070969.1"/>
</dbReference>
<evidence type="ECO:0000256" key="1">
    <source>
        <dbReference type="SAM" id="Phobius"/>
    </source>
</evidence>
<keyword evidence="1" id="KW-0812">Transmembrane</keyword>
<keyword evidence="3" id="KW-1185">Reference proteome</keyword>
<keyword evidence="1" id="KW-0472">Membrane</keyword>
<feature type="transmembrane region" description="Helical" evidence="1">
    <location>
        <begin position="61"/>
        <end position="85"/>
    </location>
</feature>
<evidence type="ECO:0000313" key="2">
    <source>
        <dbReference type="EMBL" id="QSF44228.1"/>
    </source>
</evidence>
<evidence type="ECO:0000313" key="3">
    <source>
        <dbReference type="Proteomes" id="UP000663452"/>
    </source>
</evidence>
<feature type="transmembrane region" description="Helical" evidence="1">
    <location>
        <begin position="30"/>
        <end position="49"/>
    </location>
</feature>
<sequence>MSLIASMSIMLGLVKFFERYSLYSQQRENIGNWAMLGLIGLPLIIISAYKNTADDPEKRKSVVIAGGGLIIIALLVGGIGILAFLY</sequence>
<protein>
    <submittedName>
        <fullName evidence="2">Uncharacterized protein</fullName>
    </submittedName>
</protein>